<evidence type="ECO:0000313" key="2">
    <source>
        <dbReference type="Proteomes" id="UP000735302"/>
    </source>
</evidence>
<sequence length="416" mass="47900">MHVNYKAQDEISQIQMVNLVLQVDPRRLLQDKNPRLTKDNAYVEECNAKTIVNQLQSLYNPEKVVTLYHSSRAKHAHGRTKSGKSCGGNIHSPINLVTPLHKTVPRPPLINQSSGHGGKQTEFAANLTSEVKVPVSPAADLSATASKEKRLFDHLNAHLMPVTQIFGGTQKRSQKSEGWDQHREWLESIRHLSRTKETEHVDYLFSSSTSKTVATNDVRDAFSKVRIPTARRSPAVIKWPTSSALRRIQQSLSHSHQEDRDRWWQRAEDVRDAFSKVRIPTARRSPAVIKWPTNSALRRIKQSPSHSHHEDRDRWWQRAEGEIRVDKCGIGSARFHSWSGFDDDKVKATTCFFLRHATGPPPAHQAKEPPKRTMHQARQQLDYLEKKNLEKRKEQILRRDRTFIKSFKATKRQEIY</sequence>
<accession>A0AAV4C4H1</accession>
<keyword evidence="2" id="KW-1185">Reference proteome</keyword>
<dbReference type="EMBL" id="BLXT01005762">
    <property type="protein sequence ID" value="GFO25589.1"/>
    <property type="molecule type" value="Genomic_DNA"/>
</dbReference>
<name>A0AAV4C4H1_9GAST</name>
<dbReference type="AlphaFoldDB" id="A0AAV4C4H1"/>
<dbReference type="Proteomes" id="UP000735302">
    <property type="component" value="Unassembled WGS sequence"/>
</dbReference>
<reference evidence="1 2" key="1">
    <citation type="journal article" date="2021" name="Elife">
        <title>Chloroplast acquisition without the gene transfer in kleptoplastic sea slugs, Plakobranchus ocellatus.</title>
        <authorList>
            <person name="Maeda T."/>
            <person name="Takahashi S."/>
            <person name="Yoshida T."/>
            <person name="Shimamura S."/>
            <person name="Takaki Y."/>
            <person name="Nagai Y."/>
            <person name="Toyoda A."/>
            <person name="Suzuki Y."/>
            <person name="Arimoto A."/>
            <person name="Ishii H."/>
            <person name="Satoh N."/>
            <person name="Nishiyama T."/>
            <person name="Hasebe M."/>
            <person name="Maruyama T."/>
            <person name="Minagawa J."/>
            <person name="Obokata J."/>
            <person name="Shigenobu S."/>
        </authorList>
    </citation>
    <scope>NUCLEOTIDE SEQUENCE [LARGE SCALE GENOMIC DNA]</scope>
</reference>
<evidence type="ECO:0008006" key="3">
    <source>
        <dbReference type="Google" id="ProtNLM"/>
    </source>
</evidence>
<comment type="caution">
    <text evidence="1">The sequence shown here is derived from an EMBL/GenBank/DDBJ whole genome shotgun (WGS) entry which is preliminary data.</text>
</comment>
<organism evidence="1 2">
    <name type="scientific">Plakobranchus ocellatus</name>
    <dbReference type="NCBI Taxonomy" id="259542"/>
    <lineage>
        <taxon>Eukaryota</taxon>
        <taxon>Metazoa</taxon>
        <taxon>Spiralia</taxon>
        <taxon>Lophotrochozoa</taxon>
        <taxon>Mollusca</taxon>
        <taxon>Gastropoda</taxon>
        <taxon>Heterobranchia</taxon>
        <taxon>Euthyneura</taxon>
        <taxon>Panpulmonata</taxon>
        <taxon>Sacoglossa</taxon>
        <taxon>Placobranchoidea</taxon>
        <taxon>Plakobranchidae</taxon>
        <taxon>Plakobranchus</taxon>
    </lineage>
</organism>
<proteinExistence type="predicted"/>
<gene>
    <name evidence="1" type="ORF">PoB_005209400</name>
</gene>
<protein>
    <recommendedName>
        <fullName evidence="3">ALMS motif domain-containing protein</fullName>
    </recommendedName>
</protein>
<evidence type="ECO:0000313" key="1">
    <source>
        <dbReference type="EMBL" id="GFO25589.1"/>
    </source>
</evidence>